<dbReference type="Pfam" id="PF13515">
    <property type="entry name" value="FUSC_2"/>
    <property type="match status" value="1"/>
</dbReference>
<dbReference type="EMBL" id="SLVJ01000003">
    <property type="protein sequence ID" value="TCM69153.1"/>
    <property type="molecule type" value="Genomic_DNA"/>
</dbReference>
<evidence type="ECO:0000256" key="6">
    <source>
        <dbReference type="ARBA" id="ARBA00043993"/>
    </source>
</evidence>
<gene>
    <name evidence="10" type="ORF">EC844_10398</name>
</gene>
<feature type="transmembrane region" description="Helical" evidence="7">
    <location>
        <begin position="93"/>
        <end position="110"/>
    </location>
</feature>
<comment type="subcellular location">
    <subcellularLocation>
        <location evidence="1">Cell membrane</location>
        <topology evidence="1">Multi-pass membrane protein</topology>
    </subcellularLocation>
</comment>
<evidence type="ECO:0000256" key="2">
    <source>
        <dbReference type="ARBA" id="ARBA00022475"/>
    </source>
</evidence>
<dbReference type="Pfam" id="PF12805">
    <property type="entry name" value="FUSC-like"/>
    <property type="match status" value="1"/>
</dbReference>
<feature type="transmembrane region" description="Helical" evidence="7">
    <location>
        <begin position="16"/>
        <end position="36"/>
    </location>
</feature>
<feature type="transmembrane region" description="Helical" evidence="7">
    <location>
        <begin position="117"/>
        <end position="136"/>
    </location>
</feature>
<name>A0A4R1Y942_ACICA</name>
<dbReference type="AlphaFoldDB" id="A0A4R1Y942"/>
<evidence type="ECO:0000259" key="8">
    <source>
        <dbReference type="Pfam" id="PF12805"/>
    </source>
</evidence>
<dbReference type="InterPro" id="IPR032692">
    <property type="entry name" value="YccS_N"/>
</dbReference>
<keyword evidence="3 7" id="KW-0812">Transmembrane</keyword>
<evidence type="ECO:0000256" key="7">
    <source>
        <dbReference type="SAM" id="Phobius"/>
    </source>
</evidence>
<feature type="transmembrane region" description="Helical" evidence="7">
    <location>
        <begin position="142"/>
        <end position="162"/>
    </location>
</feature>
<reference evidence="10 11" key="1">
    <citation type="submission" date="2019-03" db="EMBL/GenBank/DDBJ databases">
        <title>Genomic analyses of the natural microbiome of Caenorhabditis elegans.</title>
        <authorList>
            <person name="Samuel B."/>
        </authorList>
    </citation>
    <scope>NUCLEOTIDE SEQUENCE [LARGE SCALE GENOMIC DNA]</scope>
    <source>
        <strain evidence="10 11">JUb89</strain>
    </source>
</reference>
<evidence type="ECO:0000256" key="1">
    <source>
        <dbReference type="ARBA" id="ARBA00004651"/>
    </source>
</evidence>
<comment type="similarity">
    <text evidence="6">Belongs to the YccS/YhfK family.</text>
</comment>
<keyword evidence="11" id="KW-1185">Reference proteome</keyword>
<sequence>MTKRLNYFQSFKSNSTLIYCTQILIVLSGTTLGLLFLGYESLIVPVTLGAIATALTDFDDRLSIRLRNLGYVCVLFFGVSSILALLHPYKLLFILYLSLSSAGFILLGALGQRYATISFGTVLLSIYTMFGLNDYAEWYMQPSYFVMGTLWYGLSSIIFYLLKPTQAVQDNLAQSFQHLAGVFMTKAHLFDPDNTDHVEQRLYDLSLQSSQVVQSLNNSKRSLLTRLKASRANKDTIEWLNYYFLAQDMHEQATSNYLHYEHIHRQFSRTDLIFRIQKNVRLLAVACEQLAQCILHHQPYQRQAEHEYALEQLECSMQDWIAAHPSNLEVKNLNLILKNLKSIHEQFNRLDPQQHPHPLPNQLSNLLPNQLPNEGLEPSIGTQASNGLGHNQQQLNQTNAVANHNLLDDDIQGFTDLWLKLKQHLSPQSALFRHAVRIGFVFAVGYAISLLPFAKHGYWILLTSLFVCQISYFATKSRLKLRTLGTLLGVILGIPVLYFVPSIEGQLLLTIIFGVSFFYLRSKKYAMATLMATLMVLLIFNLKGAGYSIILPRIIDTVLGCGIAWFAVSFIWPDWNFRNISNNIKQGLQNTLNYFDVVVTQYQQGKDNSIEYRQARRFAHNAQIELSAMISSLSTEPNPNPDLIQTAFRYLVYSHSQLSYVSALGSHRERMDDPQVLALMQWCQQLLHTVLLEQKTLDQAQVQAKLSEIQQLSAADELSDNLALVLKQISLLLETLPELVTLKNHLLVLEIQ</sequence>
<dbReference type="PANTHER" id="PTHR30509:SF8">
    <property type="entry name" value="INNER MEMBRANE PROTEIN YCCS"/>
    <property type="match status" value="1"/>
</dbReference>
<feature type="domain" description="Integral membrane protein YccS N-terminal" evidence="8">
    <location>
        <begin position="68"/>
        <end position="347"/>
    </location>
</feature>
<organism evidence="10 11">
    <name type="scientific">Acinetobacter calcoaceticus</name>
    <dbReference type="NCBI Taxonomy" id="471"/>
    <lineage>
        <taxon>Bacteria</taxon>
        <taxon>Pseudomonadati</taxon>
        <taxon>Pseudomonadota</taxon>
        <taxon>Gammaproteobacteria</taxon>
        <taxon>Moraxellales</taxon>
        <taxon>Moraxellaceae</taxon>
        <taxon>Acinetobacter</taxon>
        <taxon>Acinetobacter calcoaceticus/baumannii complex</taxon>
    </lineage>
</organism>
<feature type="transmembrane region" description="Helical" evidence="7">
    <location>
        <begin position="554"/>
        <end position="572"/>
    </location>
</feature>
<proteinExistence type="inferred from homology"/>
<evidence type="ECO:0000259" key="9">
    <source>
        <dbReference type="Pfam" id="PF13515"/>
    </source>
</evidence>
<accession>A0A4R1Y942</accession>
<comment type="caution">
    <text evidence="10">The sequence shown here is derived from an EMBL/GenBank/DDBJ whole genome shotgun (WGS) entry which is preliminary data.</text>
</comment>
<evidence type="ECO:0000256" key="3">
    <source>
        <dbReference type="ARBA" id="ARBA00022692"/>
    </source>
</evidence>
<evidence type="ECO:0000313" key="11">
    <source>
        <dbReference type="Proteomes" id="UP000294963"/>
    </source>
</evidence>
<keyword evidence="4 7" id="KW-1133">Transmembrane helix</keyword>
<feature type="domain" description="Integral membrane bound transporter" evidence="9">
    <location>
        <begin position="448"/>
        <end position="566"/>
    </location>
</feature>
<dbReference type="PANTHER" id="PTHR30509">
    <property type="entry name" value="P-HYDROXYBENZOIC ACID EFFLUX PUMP SUBUNIT-RELATED"/>
    <property type="match status" value="1"/>
</dbReference>
<evidence type="ECO:0000313" key="10">
    <source>
        <dbReference type="EMBL" id="TCM69153.1"/>
    </source>
</evidence>
<protein>
    <submittedName>
        <fullName evidence="10">Putative membrane protein (TIGR01666 family)</fullName>
    </submittedName>
</protein>
<feature type="transmembrane region" description="Helical" evidence="7">
    <location>
        <begin position="70"/>
        <end position="87"/>
    </location>
</feature>
<dbReference type="GO" id="GO:0005886">
    <property type="term" value="C:plasma membrane"/>
    <property type="evidence" value="ECO:0007669"/>
    <property type="project" value="UniProtKB-SubCell"/>
</dbReference>
<evidence type="ECO:0000256" key="4">
    <source>
        <dbReference type="ARBA" id="ARBA00022989"/>
    </source>
</evidence>
<keyword evidence="5 7" id="KW-0472">Membrane</keyword>
<feature type="transmembrane region" description="Helical" evidence="7">
    <location>
        <begin position="525"/>
        <end position="542"/>
    </location>
</feature>
<dbReference type="OrthoDB" id="8670769at2"/>
<feature type="transmembrane region" description="Helical" evidence="7">
    <location>
        <begin position="487"/>
        <end position="519"/>
    </location>
</feature>
<keyword evidence="2" id="KW-1003">Cell membrane</keyword>
<dbReference type="Proteomes" id="UP000294963">
    <property type="component" value="Unassembled WGS sequence"/>
</dbReference>
<feature type="transmembrane region" description="Helical" evidence="7">
    <location>
        <begin position="430"/>
        <end position="451"/>
    </location>
</feature>
<evidence type="ECO:0000256" key="5">
    <source>
        <dbReference type="ARBA" id="ARBA00023136"/>
    </source>
</evidence>
<dbReference type="InterPro" id="IPR049453">
    <property type="entry name" value="Memb_transporter_dom"/>
</dbReference>